<dbReference type="EMBL" id="ABJB011111675">
    <property type="status" value="NOT_ANNOTATED_CDS"/>
    <property type="molecule type" value="Genomic_DNA"/>
</dbReference>
<comment type="subcellular location">
    <subcellularLocation>
        <location evidence="1">Nucleus</location>
        <location evidence="1">Nucleolus</location>
    </subcellularLocation>
</comment>
<keyword evidence="11" id="KW-1267">Proteomics identification</keyword>
<dbReference type="VEuPathDB" id="VectorBase:ISCI004821"/>
<evidence type="ECO:0000256" key="4">
    <source>
        <dbReference type="ARBA" id="ARBA00022574"/>
    </source>
</evidence>
<protein>
    <submittedName>
        <fullName evidence="8 9">Uncharacterized protein</fullName>
    </submittedName>
</protein>
<keyword evidence="2" id="KW-0690">Ribosome biogenesis</keyword>
<keyword evidence="5" id="KW-0677">Repeat</keyword>
<accession>B7PHC2</accession>
<reference evidence="8 10" key="1">
    <citation type="submission" date="2008-03" db="EMBL/GenBank/DDBJ databases">
        <title>Annotation of Ixodes scapularis.</title>
        <authorList>
            <consortium name="Ixodes scapularis Genome Project Consortium"/>
            <person name="Caler E."/>
            <person name="Hannick L.I."/>
            <person name="Bidwell S."/>
            <person name="Joardar V."/>
            <person name="Thiagarajan M."/>
            <person name="Amedeo P."/>
            <person name="Galinsky K.J."/>
            <person name="Schobel S."/>
            <person name="Inman J."/>
            <person name="Hostetler J."/>
            <person name="Miller J."/>
            <person name="Hammond M."/>
            <person name="Megy K."/>
            <person name="Lawson D."/>
            <person name="Kodira C."/>
            <person name="Sutton G."/>
            <person name="Meyer J."/>
            <person name="Hill C.A."/>
            <person name="Birren B."/>
            <person name="Nene V."/>
            <person name="Collins F."/>
            <person name="Alarcon-Chaidez F."/>
            <person name="Wikel S."/>
            <person name="Strausberg R."/>
        </authorList>
    </citation>
    <scope>NUCLEOTIDE SEQUENCE [LARGE SCALE GENOMIC DNA]</scope>
    <source>
        <strain evidence="10">Wikel</strain>
        <strain evidence="8">Wikel colony</strain>
    </source>
</reference>
<evidence type="ECO:0000313" key="9">
    <source>
        <dbReference type="EnsemblMetazoa" id="ISCW004821-PA"/>
    </source>
</evidence>
<keyword evidence="6" id="KW-0804">Transcription</keyword>
<name>B7PHC2_IXOSC</name>
<dbReference type="OrthoDB" id="4096at2759"/>
<evidence type="ECO:0000256" key="1">
    <source>
        <dbReference type="ARBA" id="ARBA00004604"/>
    </source>
</evidence>
<proteinExistence type="evidence at protein level"/>
<dbReference type="VEuPathDB" id="VectorBase:ISCP_004321"/>
<evidence type="ECO:0000256" key="5">
    <source>
        <dbReference type="ARBA" id="ARBA00022737"/>
    </source>
</evidence>
<evidence type="ECO:0000313" key="10">
    <source>
        <dbReference type="Proteomes" id="UP000001555"/>
    </source>
</evidence>
<evidence type="ECO:0000256" key="3">
    <source>
        <dbReference type="ARBA" id="ARBA00022552"/>
    </source>
</evidence>
<keyword evidence="7" id="KW-0539">Nucleus</keyword>
<evidence type="ECO:0000256" key="6">
    <source>
        <dbReference type="ARBA" id="ARBA00023163"/>
    </source>
</evidence>
<dbReference type="EMBL" id="ABJB010572388">
    <property type="status" value="NOT_ANNOTATED_CDS"/>
    <property type="molecule type" value="Genomic_DNA"/>
</dbReference>
<dbReference type="PANTHER" id="PTHR44215">
    <property type="entry name" value="WD REPEAT-CONTAINING PROTEIN 75"/>
    <property type="match status" value="1"/>
</dbReference>
<dbReference type="AlphaFoldDB" id="B7PHC2"/>
<dbReference type="SUPFAM" id="SSF117289">
    <property type="entry name" value="Nucleoporin domain"/>
    <property type="match status" value="1"/>
</dbReference>
<evidence type="ECO:0007829" key="11">
    <source>
        <dbReference type="PeptideAtlas" id="B7PHC2"/>
    </source>
</evidence>
<gene>
    <name evidence="8" type="ORF">IscW_ISCW004821</name>
</gene>
<dbReference type="GO" id="GO:0045943">
    <property type="term" value="P:positive regulation of transcription by RNA polymerase I"/>
    <property type="evidence" value="ECO:0007669"/>
    <property type="project" value="InterPro"/>
</dbReference>
<dbReference type="EnsemblMetazoa" id="ISCW004821-RA">
    <property type="protein sequence ID" value="ISCW004821-PA"/>
    <property type="gene ID" value="ISCW004821"/>
</dbReference>
<dbReference type="PaxDb" id="6945-B7PHC2"/>
<dbReference type="GO" id="GO:0006364">
    <property type="term" value="P:rRNA processing"/>
    <property type="evidence" value="ECO:0007669"/>
    <property type="project" value="UniProtKB-KW"/>
</dbReference>
<keyword evidence="10" id="KW-1185">Reference proteome</keyword>
<dbReference type="InterPro" id="IPR053826">
    <property type="entry name" value="WDR75"/>
</dbReference>
<evidence type="ECO:0000256" key="7">
    <source>
        <dbReference type="ARBA" id="ARBA00023242"/>
    </source>
</evidence>
<sequence length="149" mass="15840">MTFKEQRLPRCKAGASLIKYKPVFSYDSKFFLVPSGRSVKVFSCSSGECVRTFGKHAAEVVAVVRNPENHVQRLGADSAGFSLQGAGWCRLETCPAGDDEKSRVLVDKVSLGGASPVAFGGPSCGLYAAIHKARLFVGDCTAPASPLKK</sequence>
<keyword evidence="3" id="KW-0698">rRNA processing</keyword>
<evidence type="ECO:0000313" key="8">
    <source>
        <dbReference type="EMBL" id="EEC05994.1"/>
    </source>
</evidence>
<organism>
    <name type="scientific">Ixodes scapularis</name>
    <name type="common">Black-legged tick</name>
    <name type="synonym">Deer tick</name>
    <dbReference type="NCBI Taxonomy" id="6945"/>
    <lineage>
        <taxon>Eukaryota</taxon>
        <taxon>Metazoa</taxon>
        <taxon>Ecdysozoa</taxon>
        <taxon>Arthropoda</taxon>
        <taxon>Chelicerata</taxon>
        <taxon>Arachnida</taxon>
        <taxon>Acari</taxon>
        <taxon>Parasitiformes</taxon>
        <taxon>Ixodida</taxon>
        <taxon>Ixodoidea</taxon>
        <taxon>Ixodidae</taxon>
        <taxon>Ixodinae</taxon>
        <taxon>Ixodes</taxon>
    </lineage>
</organism>
<dbReference type="InParanoid" id="B7PHC2"/>
<dbReference type="EMBL" id="ABJB010014555">
    <property type="status" value="NOT_ANNOTATED_CDS"/>
    <property type="molecule type" value="Genomic_DNA"/>
</dbReference>
<dbReference type="PANTHER" id="PTHR44215:SF1">
    <property type="entry name" value="WD REPEAT-CONTAINING PROTEIN 75"/>
    <property type="match status" value="1"/>
</dbReference>
<dbReference type="HOGENOM" id="CLU_1751728_0_0_1"/>
<dbReference type="VEuPathDB" id="VectorBase:ISCW004821"/>
<dbReference type="EMBL" id="DS712062">
    <property type="protein sequence ID" value="EEC05994.1"/>
    <property type="molecule type" value="Genomic_DNA"/>
</dbReference>
<dbReference type="Proteomes" id="UP000001555">
    <property type="component" value="Unassembled WGS sequence"/>
</dbReference>
<dbReference type="GO" id="GO:0032040">
    <property type="term" value="C:small-subunit processome"/>
    <property type="evidence" value="ECO:0007669"/>
    <property type="project" value="InterPro"/>
</dbReference>
<keyword evidence="4" id="KW-0853">WD repeat</keyword>
<reference evidence="9" key="2">
    <citation type="submission" date="2020-05" db="UniProtKB">
        <authorList>
            <consortium name="EnsemblMetazoa"/>
        </authorList>
    </citation>
    <scope>IDENTIFICATION</scope>
    <source>
        <strain evidence="9">wikel</strain>
    </source>
</reference>
<evidence type="ECO:0000256" key="2">
    <source>
        <dbReference type="ARBA" id="ARBA00022517"/>
    </source>
</evidence>
<dbReference type="GO" id="GO:0003723">
    <property type="term" value="F:RNA binding"/>
    <property type="evidence" value="ECO:0007669"/>
    <property type="project" value="InterPro"/>
</dbReference>